<dbReference type="Gene3D" id="3.30.750.200">
    <property type="match status" value="1"/>
</dbReference>
<keyword evidence="2" id="KW-0349">Heme</keyword>
<dbReference type="RefSeq" id="WP_265992389.1">
    <property type="nucleotide sequence ID" value="NZ_CP110973.1"/>
</dbReference>
<dbReference type="Pfam" id="PF06969">
    <property type="entry name" value="HemN_C"/>
    <property type="match status" value="1"/>
</dbReference>
<evidence type="ECO:0000313" key="5">
    <source>
        <dbReference type="Proteomes" id="UP001597116"/>
    </source>
</evidence>
<dbReference type="InterPro" id="IPR007197">
    <property type="entry name" value="rSAM"/>
</dbReference>
<dbReference type="InterPro" id="IPR004559">
    <property type="entry name" value="HemW-like"/>
</dbReference>
<evidence type="ECO:0000313" key="4">
    <source>
        <dbReference type="EMBL" id="MFD1141882.1"/>
    </source>
</evidence>
<keyword evidence="2" id="KW-0411">Iron-sulfur</keyword>
<dbReference type="SMART" id="SM00729">
    <property type="entry name" value="Elp3"/>
    <property type="match status" value="1"/>
</dbReference>
<dbReference type="PANTHER" id="PTHR13932:SF5">
    <property type="entry name" value="RADICAL S-ADENOSYL METHIONINE DOMAIN-CONTAINING PROTEIN 1, MITOCHONDRIAL"/>
    <property type="match status" value="1"/>
</dbReference>
<sequence>MHLYIHIPFCKQACHYCDFHFSTSLQQKTALVDALCREIEVQKAYLPTRHLETIYLGGGTPSLLTETELQALFDTIHRHYTVAPDAEITLEANPDDLIGPASDPLRQLRLFRKYVNRLSIGIQSFHEPHLRLMNRAHSATEAETCVHLAQEAGFSNLTIDLIYGVPAETHTIWQADLAKAVSLKVPHVSAYCLTIEPGTVFGNWHKKGRLQAAEDEFAAEQFSRLVQTLRENGYEQYEISNFAKPGWEARHNSSYWKQRPYLGIGPSAHSFNGVSRQYNIAHNTQYMRAIDKGEVPGTVEPLSTADQVNDYLLTGLRTKWGCDLRELSRLAGTDFQALQRTELQNLYEKGWLSLENHLLTLTEAGKLFADRVAAELFLVEDDK</sequence>
<keyword evidence="2" id="KW-0408">Iron</keyword>
<dbReference type="SFLD" id="SFLDS00029">
    <property type="entry name" value="Radical_SAM"/>
    <property type="match status" value="1"/>
</dbReference>
<feature type="domain" description="Radical SAM core" evidence="3">
    <location>
        <begin position="1"/>
        <end position="235"/>
    </location>
</feature>
<dbReference type="SFLD" id="SFLDF00288">
    <property type="entry name" value="HemN-like__clustered_with_nucl"/>
    <property type="match status" value="1"/>
</dbReference>
<evidence type="ECO:0000256" key="2">
    <source>
        <dbReference type="RuleBase" id="RU364116"/>
    </source>
</evidence>
<dbReference type="SFLD" id="SFLDG01065">
    <property type="entry name" value="anaerobic_coproporphyrinogen-I"/>
    <property type="match status" value="1"/>
</dbReference>
<evidence type="ECO:0000259" key="3">
    <source>
        <dbReference type="PROSITE" id="PS51918"/>
    </source>
</evidence>
<dbReference type="InterPro" id="IPR034505">
    <property type="entry name" value="Coproporphyrinogen-III_oxidase"/>
</dbReference>
<keyword evidence="2" id="KW-0963">Cytoplasm</keyword>
<proteinExistence type="inferred from homology"/>
<comment type="caution">
    <text evidence="4">The sequence shown here is derived from an EMBL/GenBank/DDBJ whole genome shotgun (WGS) entry which is preliminary data.</text>
</comment>
<evidence type="ECO:0000256" key="1">
    <source>
        <dbReference type="ARBA" id="ARBA00006100"/>
    </source>
</evidence>
<dbReference type="SFLD" id="SFLDG01082">
    <property type="entry name" value="B12-binding_domain_containing"/>
    <property type="match status" value="1"/>
</dbReference>
<keyword evidence="5" id="KW-1185">Reference proteome</keyword>
<dbReference type="Proteomes" id="UP001597116">
    <property type="component" value="Unassembled WGS sequence"/>
</dbReference>
<accession>A0ABW3Q7K1</accession>
<gene>
    <name evidence="4" type="primary">hemW</name>
    <name evidence="4" type="ORF">ACFQ4C_12215</name>
</gene>
<dbReference type="Pfam" id="PF04055">
    <property type="entry name" value="Radical_SAM"/>
    <property type="match status" value="1"/>
</dbReference>
<protein>
    <recommendedName>
        <fullName evidence="2">Heme chaperone HemW</fullName>
    </recommendedName>
</protein>
<organism evidence="4 5">
    <name type="scientific">Larkinella insperata</name>
    <dbReference type="NCBI Taxonomy" id="332158"/>
    <lineage>
        <taxon>Bacteria</taxon>
        <taxon>Pseudomonadati</taxon>
        <taxon>Bacteroidota</taxon>
        <taxon>Cytophagia</taxon>
        <taxon>Cytophagales</taxon>
        <taxon>Spirosomataceae</taxon>
        <taxon>Larkinella</taxon>
    </lineage>
</organism>
<dbReference type="EMBL" id="JBHTLP010000008">
    <property type="protein sequence ID" value="MFD1141882.1"/>
    <property type="molecule type" value="Genomic_DNA"/>
</dbReference>
<dbReference type="InterPro" id="IPR058240">
    <property type="entry name" value="rSAM_sf"/>
</dbReference>
<comment type="subcellular location">
    <subcellularLocation>
        <location evidence="2">Cytoplasm</location>
    </subcellularLocation>
</comment>
<dbReference type="InterPro" id="IPR010723">
    <property type="entry name" value="HemN_C"/>
</dbReference>
<keyword evidence="2" id="KW-0479">Metal-binding</keyword>
<dbReference type="SUPFAM" id="SSF102114">
    <property type="entry name" value="Radical SAM enzymes"/>
    <property type="match status" value="1"/>
</dbReference>
<keyword evidence="2" id="KW-0949">S-adenosyl-L-methionine</keyword>
<comment type="function">
    <text evidence="2">Probably acts as a heme chaperone, transferring heme to an unknown acceptor. Binds one molecule of heme per monomer, possibly covalently. Binds 1 [4Fe-4S] cluster. The cluster is coordinated with 3 cysteines and an exchangeable S-adenosyl-L-methionine.</text>
</comment>
<dbReference type="NCBIfam" id="TIGR00539">
    <property type="entry name" value="hemN_rel"/>
    <property type="match status" value="1"/>
</dbReference>
<dbReference type="InterPro" id="IPR006638">
    <property type="entry name" value="Elp3/MiaA/NifB-like_rSAM"/>
</dbReference>
<keyword evidence="2" id="KW-0004">4Fe-4S</keyword>
<name>A0ABW3Q7K1_9BACT</name>
<dbReference type="PROSITE" id="PS51918">
    <property type="entry name" value="RADICAL_SAM"/>
    <property type="match status" value="1"/>
</dbReference>
<dbReference type="SFLD" id="SFLDF00562">
    <property type="entry name" value="HemN-like__clustered_with_heat"/>
    <property type="match status" value="1"/>
</dbReference>
<reference evidence="5" key="1">
    <citation type="journal article" date="2019" name="Int. J. Syst. Evol. Microbiol.">
        <title>The Global Catalogue of Microorganisms (GCM) 10K type strain sequencing project: providing services to taxonomists for standard genome sequencing and annotation.</title>
        <authorList>
            <consortium name="The Broad Institute Genomics Platform"/>
            <consortium name="The Broad Institute Genome Sequencing Center for Infectious Disease"/>
            <person name="Wu L."/>
            <person name="Ma J."/>
        </authorList>
    </citation>
    <scope>NUCLEOTIDE SEQUENCE [LARGE SCALE GENOMIC DNA]</scope>
    <source>
        <strain evidence="5">CCUG 55608</strain>
    </source>
</reference>
<keyword evidence="2" id="KW-0143">Chaperone</keyword>
<comment type="similarity">
    <text evidence="1">Belongs to the anaerobic coproporphyrinogen-III oxidase family. HemW subfamily.</text>
</comment>
<dbReference type="PANTHER" id="PTHR13932">
    <property type="entry name" value="COPROPORPHYRINIGEN III OXIDASE"/>
    <property type="match status" value="1"/>
</dbReference>